<reference evidence="3 4" key="1">
    <citation type="submission" date="2019-10" db="EMBL/GenBank/DDBJ databases">
        <title>New species of Slilvanegrellaceae.</title>
        <authorList>
            <person name="Pitt A."/>
            <person name="Hahn M.W."/>
        </authorList>
    </citation>
    <scope>NUCLEOTIDE SEQUENCE [LARGE SCALE GENOMIC DNA]</scope>
    <source>
        <strain evidence="3 4">SP-Ram-0.45-NSY-1</strain>
    </source>
</reference>
<feature type="transmembrane region" description="Helical" evidence="1">
    <location>
        <begin position="145"/>
        <end position="166"/>
    </location>
</feature>
<name>A0A6N6VX73_9BACT</name>
<feature type="transmembrane region" description="Helical" evidence="1">
    <location>
        <begin position="72"/>
        <end position="93"/>
    </location>
</feature>
<dbReference type="Proteomes" id="UP000437748">
    <property type="component" value="Unassembled WGS sequence"/>
</dbReference>
<keyword evidence="4" id="KW-1185">Reference proteome</keyword>
<feature type="transmembrane region" description="Helical" evidence="1">
    <location>
        <begin position="6"/>
        <end position="27"/>
    </location>
</feature>
<dbReference type="OrthoDB" id="9798690at2"/>
<dbReference type="PANTHER" id="PTHR42208">
    <property type="entry name" value="HEAVY METAL TRANSPORTER-RELATED"/>
    <property type="match status" value="1"/>
</dbReference>
<evidence type="ECO:0000259" key="2">
    <source>
        <dbReference type="Pfam" id="PF13386"/>
    </source>
</evidence>
<feature type="domain" description="Urease accessory protein UreH-like transmembrane" evidence="2">
    <location>
        <begin position="15"/>
        <end position="195"/>
    </location>
</feature>
<comment type="caution">
    <text evidence="3">The sequence shown here is derived from an EMBL/GenBank/DDBJ whole genome shotgun (WGS) entry which is preliminary data.</text>
</comment>
<feature type="transmembrane region" description="Helical" evidence="1">
    <location>
        <begin position="186"/>
        <end position="205"/>
    </location>
</feature>
<evidence type="ECO:0000256" key="1">
    <source>
        <dbReference type="SAM" id="Phobius"/>
    </source>
</evidence>
<dbReference type="AlphaFoldDB" id="A0A6N6VX73"/>
<dbReference type="PANTHER" id="PTHR42208:SF1">
    <property type="entry name" value="HEAVY METAL TRANSPORTER"/>
    <property type="match status" value="1"/>
</dbReference>
<keyword evidence="1" id="KW-0472">Membrane</keyword>
<feature type="transmembrane region" description="Helical" evidence="1">
    <location>
        <begin position="114"/>
        <end position="139"/>
    </location>
</feature>
<feature type="transmembrane region" description="Helical" evidence="1">
    <location>
        <begin position="48"/>
        <end position="66"/>
    </location>
</feature>
<evidence type="ECO:0000313" key="3">
    <source>
        <dbReference type="EMBL" id="KAB8040921.1"/>
    </source>
</evidence>
<sequence>MDSFLNIFVPILSIAAYGFTGSLHCFGMCSPMVISCQKKTWQYFFSRALAYLFIGVLSGLFGLFIFRDFLNLSAKKLAIIIAIVSVIQIIFLIKKNNIGNSTNINNLMNKINRYSPLSYSATLGILTAILPCGFLYSAVIMCASFASPILGGIGMLVFALSTSPILIGSKGIFNFLSNKRANLTKYISIILLLIVAGLALLRGGVFHNLFSSNTEKINQDINKIDCH</sequence>
<keyword evidence="1" id="KW-1133">Transmembrane helix</keyword>
<organism evidence="3 4">
    <name type="scientific">Silvanigrella paludirubra</name>
    <dbReference type="NCBI Taxonomy" id="2499159"/>
    <lineage>
        <taxon>Bacteria</taxon>
        <taxon>Pseudomonadati</taxon>
        <taxon>Bdellovibrionota</taxon>
        <taxon>Oligoflexia</taxon>
        <taxon>Silvanigrellales</taxon>
        <taxon>Silvanigrellaceae</taxon>
        <taxon>Silvanigrella</taxon>
    </lineage>
</organism>
<accession>A0A6N6VX73</accession>
<proteinExistence type="predicted"/>
<gene>
    <name evidence="3" type="ORF">GCL60_03035</name>
</gene>
<keyword evidence="1" id="KW-0812">Transmembrane</keyword>
<evidence type="ECO:0000313" key="4">
    <source>
        <dbReference type="Proteomes" id="UP000437748"/>
    </source>
</evidence>
<dbReference type="EMBL" id="WFLM01000001">
    <property type="protein sequence ID" value="KAB8040921.1"/>
    <property type="molecule type" value="Genomic_DNA"/>
</dbReference>
<dbReference type="RefSeq" id="WP_153418443.1">
    <property type="nucleotide sequence ID" value="NZ_WFLM01000001.1"/>
</dbReference>
<protein>
    <recommendedName>
        <fullName evidence="2">Urease accessory protein UreH-like transmembrane domain-containing protein</fullName>
    </recommendedName>
</protein>
<dbReference type="InterPro" id="IPR039447">
    <property type="entry name" value="UreH-like_TM_dom"/>
</dbReference>
<dbReference type="Pfam" id="PF13386">
    <property type="entry name" value="DsbD_2"/>
    <property type="match status" value="1"/>
</dbReference>